<protein>
    <recommendedName>
        <fullName evidence="4">beta-lactamase</fullName>
        <ecNumber evidence="4">3.5.2.6</ecNumber>
    </recommendedName>
</protein>
<evidence type="ECO:0000259" key="12">
    <source>
        <dbReference type="Pfam" id="PF03717"/>
    </source>
</evidence>
<feature type="domain" description="Penicillin-binding protein transpeptidase" evidence="11">
    <location>
        <begin position="284"/>
        <end position="603"/>
    </location>
</feature>
<dbReference type="Pfam" id="PF03717">
    <property type="entry name" value="PBP_dimer"/>
    <property type="match status" value="1"/>
</dbReference>
<dbReference type="OrthoDB" id="9804124at2"/>
<accession>A0A5R8KLW4</accession>
<dbReference type="GO" id="GO:0008658">
    <property type="term" value="F:penicillin binding"/>
    <property type="evidence" value="ECO:0007669"/>
    <property type="project" value="InterPro"/>
</dbReference>
<proteinExistence type="inferred from homology"/>
<keyword evidence="7" id="KW-0378">Hydrolase</keyword>
<feature type="region of interest" description="Disordered" evidence="10">
    <location>
        <begin position="770"/>
        <end position="822"/>
    </location>
</feature>
<dbReference type="InterPro" id="IPR005311">
    <property type="entry name" value="PBP_dimer"/>
</dbReference>
<dbReference type="GO" id="GO:0046677">
    <property type="term" value="P:response to antibiotic"/>
    <property type="evidence" value="ECO:0007669"/>
    <property type="project" value="UniProtKB-KW"/>
</dbReference>
<dbReference type="Gene3D" id="3.40.710.10">
    <property type="entry name" value="DD-peptidase/beta-lactamase superfamily"/>
    <property type="match status" value="1"/>
</dbReference>
<sequence>MFFPLIIRKISAQTSGGLRVFRCSDSVRRKWKFAAVLCMAMGVSFCPLARGETALPASTTSSDQSTPLYFSLPAPRGQILDARGVALARNTTVRRLMLQVPPLNNETPELFCEWVKAQWPEVLNRHPDAVRPTDEFLTEHFQHRRLLPIAISSTKAMDAAAGSEVAPLSCLSWRAEYQRDYPNAEAAAHVVGYVAPAGPVANGPLHHGEPLWRPVEGREGLEKELDKELAGQPGLLMMSFDHKTLLWEEKVILAPQPGNDVVTTLGLPTQKSAEKALLESKRAGALVIVNASNGDVLAMASAPTFNPAIFASGMMQDEFDQFTSQPSQPLHHRAVASLYPPGSVFKPFVALGILRAGAVPADTRILCGPELEIDGRKFGNWSDSDYGMFDLRAAMVRSCNTYFYQAAIASGAKPIADVARQFGFGSRPTFPLPNLAGGTLPSKISNRQALANFSIGQGDVLVCPLQVAVAMAALANDGGRPHPRLVSQVQSQNRDIVSITTVKAMGVLDASPEDLESIRKGMYGVVNHQQGTATKARQKDLPIYGKTGTAQWSNQGKKANVVWFGGFVMHSTPPIAFVVALEGKSGETISGGQTAAPVMAKVLADIAASPSDHGIKIEKIEAPFQDDPLINDPAMIPVLAGQVGVPTVQPASLSASPDASILSSSPVMAAPAPAPVLKLSEVSAPSSGEIGSNQSPVETISDNKPVVKKVMVFPGQNPEPPPDTRSVAALPVEIEVRRKTPDQADVVVVPKAEAVEPQPPIVEAPVAIAVESPPPSSGSREPPKALPVIDTPPAMEPPEAPAPAKTKRRGFLFFGNGDDDGE</sequence>
<dbReference type="GO" id="GO:0071555">
    <property type="term" value="P:cell wall organization"/>
    <property type="evidence" value="ECO:0007669"/>
    <property type="project" value="TreeGrafter"/>
</dbReference>
<keyword evidence="9" id="KW-0046">Antibiotic resistance</keyword>
<evidence type="ECO:0000256" key="2">
    <source>
        <dbReference type="ARBA" id="ARBA00004370"/>
    </source>
</evidence>
<dbReference type="PANTHER" id="PTHR30627">
    <property type="entry name" value="PEPTIDOGLYCAN D,D-TRANSPEPTIDASE"/>
    <property type="match status" value="1"/>
</dbReference>
<keyword evidence="8" id="KW-0472">Membrane</keyword>
<dbReference type="GO" id="GO:0008800">
    <property type="term" value="F:beta-lactamase activity"/>
    <property type="evidence" value="ECO:0007669"/>
    <property type="project" value="UniProtKB-EC"/>
</dbReference>
<evidence type="ECO:0000256" key="9">
    <source>
        <dbReference type="ARBA" id="ARBA00023251"/>
    </source>
</evidence>
<reference evidence="13 14" key="1">
    <citation type="submission" date="2019-05" db="EMBL/GenBank/DDBJ databases">
        <title>Verrucobacter flavum gen. nov., sp. nov. a new member of the family Verrucomicrobiaceae.</title>
        <authorList>
            <person name="Szuroczki S."/>
            <person name="Abbaszade G."/>
            <person name="Szabo A."/>
            <person name="Felfoldi T."/>
            <person name="Schumann P."/>
            <person name="Boka K."/>
            <person name="Keki Z."/>
            <person name="Toumi M."/>
            <person name="Toth E."/>
        </authorList>
    </citation>
    <scope>NUCLEOTIDE SEQUENCE [LARGE SCALE GENOMIC DNA]</scope>
    <source>
        <strain evidence="13 14">MG-N-17</strain>
    </source>
</reference>
<name>A0A5R8KLW4_9BACT</name>
<evidence type="ECO:0000313" key="14">
    <source>
        <dbReference type="Proteomes" id="UP000306196"/>
    </source>
</evidence>
<comment type="subcellular location">
    <subcellularLocation>
        <location evidence="2">Membrane</location>
    </subcellularLocation>
</comment>
<keyword evidence="5" id="KW-0645">Protease</keyword>
<evidence type="ECO:0000256" key="8">
    <source>
        <dbReference type="ARBA" id="ARBA00023136"/>
    </source>
</evidence>
<dbReference type="SUPFAM" id="SSF56519">
    <property type="entry name" value="Penicillin binding protein dimerisation domain"/>
    <property type="match status" value="1"/>
</dbReference>
<organism evidence="13 14">
    <name type="scientific">Phragmitibacter flavus</name>
    <dbReference type="NCBI Taxonomy" id="2576071"/>
    <lineage>
        <taxon>Bacteria</taxon>
        <taxon>Pseudomonadati</taxon>
        <taxon>Verrucomicrobiota</taxon>
        <taxon>Verrucomicrobiia</taxon>
        <taxon>Verrucomicrobiales</taxon>
        <taxon>Verrucomicrobiaceae</taxon>
        <taxon>Phragmitibacter</taxon>
    </lineage>
</organism>
<dbReference type="Gene3D" id="3.90.1310.10">
    <property type="entry name" value="Penicillin-binding protein 2a (Domain 2)"/>
    <property type="match status" value="1"/>
</dbReference>
<dbReference type="InterPro" id="IPR050515">
    <property type="entry name" value="Beta-lactam/transpept"/>
</dbReference>
<evidence type="ECO:0000256" key="5">
    <source>
        <dbReference type="ARBA" id="ARBA00022645"/>
    </source>
</evidence>
<dbReference type="InterPro" id="IPR012338">
    <property type="entry name" value="Beta-lactam/transpept-like"/>
</dbReference>
<keyword evidence="14" id="KW-1185">Reference proteome</keyword>
<dbReference type="Pfam" id="PF00905">
    <property type="entry name" value="Transpeptidase"/>
    <property type="match status" value="1"/>
</dbReference>
<evidence type="ECO:0000256" key="6">
    <source>
        <dbReference type="ARBA" id="ARBA00022729"/>
    </source>
</evidence>
<keyword evidence="5" id="KW-0121">Carboxypeptidase</keyword>
<evidence type="ECO:0000256" key="4">
    <source>
        <dbReference type="ARBA" id="ARBA00012865"/>
    </source>
</evidence>
<evidence type="ECO:0000256" key="7">
    <source>
        <dbReference type="ARBA" id="ARBA00022801"/>
    </source>
</evidence>
<dbReference type="InterPro" id="IPR036138">
    <property type="entry name" value="PBP_dimer_sf"/>
</dbReference>
<evidence type="ECO:0000256" key="10">
    <source>
        <dbReference type="SAM" id="MobiDB-lite"/>
    </source>
</evidence>
<dbReference type="EMBL" id="VAUV01000001">
    <property type="protein sequence ID" value="TLD72779.1"/>
    <property type="molecule type" value="Genomic_DNA"/>
</dbReference>
<feature type="domain" description="Penicillin-binding protein dimerisation" evidence="12">
    <location>
        <begin position="72"/>
        <end position="241"/>
    </location>
</feature>
<dbReference type="GO" id="GO:0004180">
    <property type="term" value="F:carboxypeptidase activity"/>
    <property type="evidence" value="ECO:0007669"/>
    <property type="project" value="UniProtKB-KW"/>
</dbReference>
<dbReference type="AlphaFoldDB" id="A0A5R8KLW4"/>
<dbReference type="InterPro" id="IPR001460">
    <property type="entry name" value="PCN-bd_Tpept"/>
</dbReference>
<comment type="caution">
    <text evidence="13">The sequence shown here is derived from an EMBL/GenBank/DDBJ whole genome shotgun (WGS) entry which is preliminary data.</text>
</comment>
<dbReference type="Proteomes" id="UP000306196">
    <property type="component" value="Unassembled WGS sequence"/>
</dbReference>
<dbReference type="SUPFAM" id="SSF56601">
    <property type="entry name" value="beta-lactamase/transpeptidase-like"/>
    <property type="match status" value="1"/>
</dbReference>
<evidence type="ECO:0000256" key="1">
    <source>
        <dbReference type="ARBA" id="ARBA00001526"/>
    </source>
</evidence>
<evidence type="ECO:0000259" key="11">
    <source>
        <dbReference type="Pfam" id="PF00905"/>
    </source>
</evidence>
<dbReference type="GO" id="GO:0005886">
    <property type="term" value="C:plasma membrane"/>
    <property type="evidence" value="ECO:0007669"/>
    <property type="project" value="TreeGrafter"/>
</dbReference>
<dbReference type="PANTHER" id="PTHR30627:SF6">
    <property type="entry name" value="BETA-LACTAMASE YBXI-RELATED"/>
    <property type="match status" value="1"/>
</dbReference>
<evidence type="ECO:0000313" key="13">
    <source>
        <dbReference type="EMBL" id="TLD72779.1"/>
    </source>
</evidence>
<keyword evidence="6" id="KW-0732">Signal</keyword>
<dbReference type="EC" id="3.5.2.6" evidence="4"/>
<comment type="catalytic activity">
    <reaction evidence="1">
        <text>a beta-lactam + H2O = a substituted beta-amino acid</text>
        <dbReference type="Rhea" id="RHEA:20401"/>
        <dbReference type="ChEBI" id="CHEBI:15377"/>
        <dbReference type="ChEBI" id="CHEBI:35627"/>
        <dbReference type="ChEBI" id="CHEBI:140347"/>
        <dbReference type="EC" id="3.5.2.6"/>
    </reaction>
</comment>
<comment type="similarity">
    <text evidence="3">Belongs to the class-D beta-lactamase family.</text>
</comment>
<evidence type="ECO:0000256" key="3">
    <source>
        <dbReference type="ARBA" id="ARBA00007898"/>
    </source>
</evidence>
<gene>
    <name evidence="13" type="ORF">FEM03_01530</name>
</gene>